<comment type="similarity">
    <text evidence="2 7">Belongs to the peptidase S9A family.</text>
</comment>
<dbReference type="InterPro" id="IPR029058">
    <property type="entry name" value="AB_hydrolase_fold"/>
</dbReference>
<sequence>TNSNAPGWDPKKKPFPGVFRDNTTFTFQSAKDGKVIIEDPYNWLEKGDGNDVDRFKSQQTSFTDAYLSQCPNLSQDTEAIKKAANFPTVTLPKGQGPVNDLTYIYKVTFPNKERPIWFLAKYKDIEASRQNNYAILPGQPFFDENLISNDGKKNIVDFTLSPDGKIAAYTYDGGDGNLEIFFRKTSAPFLKGNSVDDDETRLPDHIVNQNGFFWVNDSSSIIYSQSGDKDQIRIHHLGKDQKDDLILLDSDSADPSSSYTVYKTQDNAWMMVYHGQGKDDGQPIYLASLTQPLTEPLKWLSITMGTNGYLAYYTNIGNDFYFSSNGDGANNYKMVRRHIDPSKARTVKTLSELKDETPEELVIPEHSGTLQAGVVFADGTLMAYYTEEAKHNIYLYDLRTGKLLQKVMENSGLYIQDIDSPALGNEAYLFTSTFNKPYVITRFAFDANKKLQSETIVDMKVSDVDLNSFTVELHQAPSKDGVQVPFTIMYTKGTKFDGTNPALLSFFGFLETDWYPYYNPYFLTWVQSYHGILVNINARGGSDKGYQWAKDGQLGNHQHTFDDILAVAEYLVEKKMAQRGKVALTAGGLGGTGAMAVANQAPEGLLGAVIADRSAFDLLRFDQINPSDKSLYYDIGNPGIPEQFDWLRAYSPLHNVNANKTYPFVFIAAAGRVNAATFPQHSYKMISELQYRRSINANPLLMYIIKDA</sequence>
<evidence type="ECO:0000313" key="11">
    <source>
        <dbReference type="Proteomes" id="UP000245771"/>
    </source>
</evidence>
<evidence type="ECO:0000256" key="1">
    <source>
        <dbReference type="ARBA" id="ARBA00001070"/>
    </source>
</evidence>
<keyword evidence="11" id="KW-1185">Reference proteome</keyword>
<evidence type="ECO:0000256" key="2">
    <source>
        <dbReference type="ARBA" id="ARBA00005228"/>
    </source>
</evidence>
<dbReference type="InterPro" id="IPR001375">
    <property type="entry name" value="Peptidase_S9_cat"/>
</dbReference>
<dbReference type="GO" id="GO:0005829">
    <property type="term" value="C:cytosol"/>
    <property type="evidence" value="ECO:0007669"/>
    <property type="project" value="TreeGrafter"/>
</dbReference>
<keyword evidence="6 7" id="KW-0720">Serine protease</keyword>
<dbReference type="RefSeq" id="XP_025354324.1">
    <property type="nucleotide sequence ID" value="XM_025495854.1"/>
</dbReference>
<dbReference type="InterPro" id="IPR023302">
    <property type="entry name" value="Pept_S9A_N"/>
</dbReference>
<keyword evidence="5 7" id="KW-0378">Hydrolase</keyword>
<dbReference type="EC" id="3.4.21.-" evidence="7"/>
<dbReference type="Pfam" id="PF02897">
    <property type="entry name" value="Peptidase_S9_N"/>
    <property type="match status" value="1"/>
</dbReference>
<evidence type="ECO:0000313" key="10">
    <source>
        <dbReference type="EMBL" id="PWN34022.1"/>
    </source>
</evidence>
<accession>A0A316V993</accession>
<dbReference type="Pfam" id="PF00326">
    <property type="entry name" value="Peptidase_S9"/>
    <property type="match status" value="1"/>
</dbReference>
<organism evidence="10 11">
    <name type="scientific">Meira miltonrushii</name>
    <dbReference type="NCBI Taxonomy" id="1280837"/>
    <lineage>
        <taxon>Eukaryota</taxon>
        <taxon>Fungi</taxon>
        <taxon>Dikarya</taxon>
        <taxon>Basidiomycota</taxon>
        <taxon>Ustilaginomycotina</taxon>
        <taxon>Exobasidiomycetes</taxon>
        <taxon>Exobasidiales</taxon>
        <taxon>Brachybasidiaceae</taxon>
        <taxon>Meira</taxon>
    </lineage>
</organism>
<name>A0A316V993_9BASI</name>
<evidence type="ECO:0000256" key="5">
    <source>
        <dbReference type="ARBA" id="ARBA00022801"/>
    </source>
</evidence>
<dbReference type="SUPFAM" id="SSF53474">
    <property type="entry name" value="alpha/beta-Hydrolases"/>
    <property type="match status" value="1"/>
</dbReference>
<feature type="domain" description="Peptidase S9 prolyl oligopeptidase catalytic" evidence="8">
    <location>
        <begin position="525"/>
        <end position="695"/>
    </location>
</feature>
<dbReference type="GO" id="GO:0070012">
    <property type="term" value="F:oligopeptidase activity"/>
    <property type="evidence" value="ECO:0007669"/>
    <property type="project" value="TreeGrafter"/>
</dbReference>
<comment type="catalytic activity">
    <reaction evidence="1">
        <text>Hydrolysis of Pro-|-Xaa &gt;&gt; Ala-|-Xaa in oligopeptides.</text>
        <dbReference type="EC" id="3.4.21.26"/>
    </reaction>
</comment>
<dbReference type="InterPro" id="IPR002470">
    <property type="entry name" value="Peptidase_S9A"/>
</dbReference>
<dbReference type="InterPro" id="IPR051167">
    <property type="entry name" value="Prolyl_oligopep/macrocyclase"/>
</dbReference>
<dbReference type="Gene3D" id="2.130.10.120">
    <property type="entry name" value="Prolyl oligopeptidase, N-terminal domain"/>
    <property type="match status" value="1"/>
</dbReference>
<feature type="non-terminal residue" evidence="10">
    <location>
        <position position="708"/>
    </location>
</feature>
<dbReference type="Gene3D" id="3.40.50.1820">
    <property type="entry name" value="alpha/beta hydrolase"/>
    <property type="match status" value="1"/>
</dbReference>
<evidence type="ECO:0000256" key="3">
    <source>
        <dbReference type="ARBA" id="ARBA00011245"/>
    </source>
</evidence>
<protein>
    <recommendedName>
        <fullName evidence="7">Prolyl endopeptidase</fullName>
        <ecNumber evidence="7">3.4.21.-</ecNumber>
    </recommendedName>
</protein>
<evidence type="ECO:0000256" key="4">
    <source>
        <dbReference type="ARBA" id="ARBA00022670"/>
    </source>
</evidence>
<feature type="non-terminal residue" evidence="10">
    <location>
        <position position="1"/>
    </location>
</feature>
<evidence type="ECO:0000256" key="6">
    <source>
        <dbReference type="ARBA" id="ARBA00022825"/>
    </source>
</evidence>
<dbReference type="SUPFAM" id="SSF50993">
    <property type="entry name" value="Peptidase/esterase 'gauge' domain"/>
    <property type="match status" value="1"/>
</dbReference>
<evidence type="ECO:0000259" key="8">
    <source>
        <dbReference type="Pfam" id="PF00326"/>
    </source>
</evidence>
<dbReference type="GO" id="GO:0006508">
    <property type="term" value="P:proteolysis"/>
    <property type="evidence" value="ECO:0007669"/>
    <property type="project" value="UniProtKB-KW"/>
</dbReference>
<evidence type="ECO:0000259" key="9">
    <source>
        <dbReference type="Pfam" id="PF02897"/>
    </source>
</evidence>
<reference evidence="10 11" key="1">
    <citation type="journal article" date="2018" name="Mol. Biol. Evol.">
        <title>Broad Genomic Sampling Reveals a Smut Pathogenic Ancestry of the Fungal Clade Ustilaginomycotina.</title>
        <authorList>
            <person name="Kijpornyongpan T."/>
            <person name="Mondo S.J."/>
            <person name="Barry K."/>
            <person name="Sandor L."/>
            <person name="Lee J."/>
            <person name="Lipzen A."/>
            <person name="Pangilinan J."/>
            <person name="LaButti K."/>
            <person name="Hainaut M."/>
            <person name="Henrissat B."/>
            <person name="Grigoriev I.V."/>
            <person name="Spatafora J.W."/>
            <person name="Aime M.C."/>
        </authorList>
    </citation>
    <scope>NUCLEOTIDE SEQUENCE [LARGE SCALE GENOMIC DNA]</scope>
    <source>
        <strain evidence="10 11">MCA 3882</strain>
    </source>
</reference>
<evidence type="ECO:0000256" key="7">
    <source>
        <dbReference type="RuleBase" id="RU368024"/>
    </source>
</evidence>
<comment type="subunit">
    <text evidence="3">Monomer.</text>
</comment>
<dbReference type="PRINTS" id="PR00862">
    <property type="entry name" value="PROLIGOPTASE"/>
</dbReference>
<dbReference type="GeneID" id="37017635"/>
<dbReference type="AlphaFoldDB" id="A0A316V993"/>
<dbReference type="GO" id="GO:0004252">
    <property type="term" value="F:serine-type endopeptidase activity"/>
    <property type="evidence" value="ECO:0007669"/>
    <property type="project" value="UniProtKB-UniRule"/>
</dbReference>
<keyword evidence="4 7" id="KW-0645">Protease</keyword>
<dbReference type="PANTHER" id="PTHR42881:SF2">
    <property type="entry name" value="PROLYL ENDOPEPTIDASE"/>
    <property type="match status" value="1"/>
</dbReference>
<feature type="domain" description="Peptidase S9A N-terminal" evidence="9">
    <location>
        <begin position="34"/>
        <end position="449"/>
    </location>
</feature>
<dbReference type="Proteomes" id="UP000245771">
    <property type="component" value="Unassembled WGS sequence"/>
</dbReference>
<proteinExistence type="inferred from homology"/>
<dbReference type="OrthoDB" id="248387at2759"/>
<dbReference type="EMBL" id="KZ819604">
    <property type="protein sequence ID" value="PWN34022.1"/>
    <property type="molecule type" value="Genomic_DNA"/>
</dbReference>
<dbReference type="InParanoid" id="A0A316V993"/>
<dbReference type="PANTHER" id="PTHR42881">
    <property type="entry name" value="PROLYL ENDOPEPTIDASE"/>
    <property type="match status" value="1"/>
</dbReference>
<gene>
    <name evidence="10" type="ORF">FA14DRAFT_108871</name>
</gene>